<dbReference type="PANTHER" id="PTHR30352">
    <property type="entry name" value="PYRUVATE FORMATE-LYASE-ACTIVATING ENZYME"/>
    <property type="match status" value="1"/>
</dbReference>
<protein>
    <recommendedName>
        <fullName evidence="4 12">Anaerobic ribonucleoside-triphosphate reductase-activating protein</fullName>
        <ecNumber evidence="12">1.97.1.-</ecNumber>
    </recommendedName>
</protein>
<dbReference type="Proteomes" id="UP000018458">
    <property type="component" value="Unassembled WGS sequence"/>
</dbReference>
<dbReference type="Pfam" id="PF13353">
    <property type="entry name" value="Fer4_12"/>
    <property type="match status" value="1"/>
</dbReference>
<dbReference type="AlphaFoldDB" id="E8LJ53"/>
<dbReference type="RefSeq" id="WP_009142941.1">
    <property type="nucleotide sequence ID" value="NZ_GL830971.1"/>
</dbReference>
<dbReference type="GO" id="GO:0046872">
    <property type="term" value="F:metal ion binding"/>
    <property type="evidence" value="ECO:0007669"/>
    <property type="project" value="UniProtKB-KW"/>
</dbReference>
<dbReference type="NCBIfam" id="TIGR02491">
    <property type="entry name" value="NrdG"/>
    <property type="match status" value="1"/>
</dbReference>
<dbReference type="InterPro" id="IPR058240">
    <property type="entry name" value="rSAM_sf"/>
</dbReference>
<evidence type="ECO:0000256" key="12">
    <source>
        <dbReference type="PIRNR" id="PIRNR000368"/>
    </source>
</evidence>
<feature type="domain" description="Radical SAM core" evidence="13">
    <location>
        <begin position="22"/>
        <end position="173"/>
    </location>
</feature>
<gene>
    <name evidence="14" type="primary">nrdG</name>
    <name evidence="14" type="ORF">HMPREF9444_00727</name>
</gene>
<evidence type="ECO:0000256" key="11">
    <source>
        <dbReference type="ARBA" id="ARBA00047365"/>
    </source>
</evidence>
<comment type="similarity">
    <text evidence="3 12">Belongs to the organic radical-activating enzymes family.</text>
</comment>
<proteinExistence type="inferred from homology"/>
<evidence type="ECO:0000256" key="6">
    <source>
        <dbReference type="ARBA" id="ARBA00022691"/>
    </source>
</evidence>
<evidence type="ECO:0000313" key="15">
    <source>
        <dbReference type="Proteomes" id="UP000018458"/>
    </source>
</evidence>
<dbReference type="Gene3D" id="3.20.20.70">
    <property type="entry name" value="Aldolase class I"/>
    <property type="match status" value="1"/>
</dbReference>
<dbReference type="GO" id="GO:0043365">
    <property type="term" value="F:[formate-C-acetyltransferase]-activating enzyme activity"/>
    <property type="evidence" value="ECO:0007669"/>
    <property type="project" value="InterPro"/>
</dbReference>
<dbReference type="EC" id="1.97.1.-" evidence="12"/>
<dbReference type="SFLD" id="SFLDS00029">
    <property type="entry name" value="Radical_SAM"/>
    <property type="match status" value="1"/>
</dbReference>
<evidence type="ECO:0000256" key="2">
    <source>
        <dbReference type="ARBA" id="ARBA00003852"/>
    </source>
</evidence>
<dbReference type="SFLD" id="SFLDF00299">
    <property type="entry name" value="anaerobic_ribonucleoside-triph"/>
    <property type="match status" value="1"/>
</dbReference>
<evidence type="ECO:0000256" key="5">
    <source>
        <dbReference type="ARBA" id="ARBA00022485"/>
    </source>
</evidence>
<evidence type="ECO:0000256" key="7">
    <source>
        <dbReference type="ARBA" id="ARBA00022723"/>
    </source>
</evidence>
<keyword evidence="10" id="KW-0411">Iron-sulfur</keyword>
<evidence type="ECO:0000256" key="9">
    <source>
        <dbReference type="ARBA" id="ARBA00023004"/>
    </source>
</evidence>
<dbReference type="EMBL" id="AEVO01000034">
    <property type="protein sequence ID" value="EFY07477.1"/>
    <property type="molecule type" value="Genomic_DNA"/>
</dbReference>
<dbReference type="SFLD" id="SFLDG01063">
    <property type="entry name" value="activating_enzymes__group_1"/>
    <property type="match status" value="1"/>
</dbReference>
<dbReference type="InterPro" id="IPR007197">
    <property type="entry name" value="rSAM"/>
</dbReference>
<dbReference type="GO" id="GO:0051539">
    <property type="term" value="F:4 iron, 4 sulfur cluster binding"/>
    <property type="evidence" value="ECO:0007669"/>
    <property type="project" value="UniProtKB-KW"/>
</dbReference>
<dbReference type="SFLD" id="SFLDG01066">
    <property type="entry name" value="organic_radical-activating_enz"/>
    <property type="match status" value="1"/>
</dbReference>
<evidence type="ECO:0000256" key="1">
    <source>
        <dbReference type="ARBA" id="ARBA00001966"/>
    </source>
</evidence>
<evidence type="ECO:0000256" key="8">
    <source>
        <dbReference type="ARBA" id="ARBA00023002"/>
    </source>
</evidence>
<dbReference type="PIRSF" id="PIRSF000368">
    <property type="entry name" value="NrdG"/>
    <property type="match status" value="1"/>
</dbReference>
<organism evidence="14 15">
    <name type="scientific">Succinatimonas hippei (strain DSM 22608 / JCM 16073 / KCTC 15190 / YIT 12066)</name>
    <dbReference type="NCBI Taxonomy" id="762983"/>
    <lineage>
        <taxon>Bacteria</taxon>
        <taxon>Pseudomonadati</taxon>
        <taxon>Pseudomonadota</taxon>
        <taxon>Gammaproteobacteria</taxon>
        <taxon>Aeromonadales</taxon>
        <taxon>Succinivibrionaceae</taxon>
        <taxon>Succinatimonas</taxon>
    </lineage>
</organism>
<comment type="function">
    <text evidence="2 12">Activation of anaerobic ribonucleoside-triphosphate reductase under anaerobic conditions by generation of an organic free radical, using S-adenosylmethionine and reduced flavodoxin as cosubstrates to produce 5'-deoxy-adenosine.</text>
</comment>
<evidence type="ECO:0000313" key="14">
    <source>
        <dbReference type="EMBL" id="EFY07477.1"/>
    </source>
</evidence>
<name>E8LJ53_SUCHY</name>
<dbReference type="InterPro" id="IPR012837">
    <property type="entry name" value="NrdG"/>
</dbReference>
<dbReference type="OrthoDB" id="9782387at2"/>
<dbReference type="PROSITE" id="PS01087">
    <property type="entry name" value="RADICAL_ACTIVATING"/>
    <property type="match status" value="1"/>
</dbReference>
<keyword evidence="5" id="KW-0004">4Fe-4S</keyword>
<comment type="catalytic activity">
    <reaction evidence="11">
        <text>glycyl-[protein] + reduced [flavodoxin] + S-adenosyl-L-methionine = glycin-2-yl radical-[protein] + semiquinone [flavodoxin] + 5'-deoxyadenosine + L-methionine + H(+)</text>
        <dbReference type="Rhea" id="RHEA:61976"/>
        <dbReference type="Rhea" id="RHEA-COMP:10622"/>
        <dbReference type="Rhea" id="RHEA-COMP:14480"/>
        <dbReference type="Rhea" id="RHEA-COMP:15993"/>
        <dbReference type="Rhea" id="RHEA-COMP:15994"/>
        <dbReference type="ChEBI" id="CHEBI:15378"/>
        <dbReference type="ChEBI" id="CHEBI:17319"/>
        <dbReference type="ChEBI" id="CHEBI:29947"/>
        <dbReference type="ChEBI" id="CHEBI:32722"/>
        <dbReference type="ChEBI" id="CHEBI:57618"/>
        <dbReference type="ChEBI" id="CHEBI:57844"/>
        <dbReference type="ChEBI" id="CHEBI:59789"/>
        <dbReference type="ChEBI" id="CHEBI:140311"/>
    </reaction>
</comment>
<dbReference type="PANTHER" id="PTHR30352:SF2">
    <property type="entry name" value="ANAEROBIC RIBONUCLEOSIDE-TRIPHOSPHATE REDUCTASE-ACTIVATING PROTEIN"/>
    <property type="match status" value="1"/>
</dbReference>
<dbReference type="GO" id="GO:0004748">
    <property type="term" value="F:ribonucleoside-diphosphate reductase activity, thioredoxin disulfide as acceptor"/>
    <property type="evidence" value="ECO:0007669"/>
    <property type="project" value="TreeGrafter"/>
</dbReference>
<keyword evidence="6" id="KW-0949">S-adenosyl-L-methionine</keyword>
<evidence type="ECO:0000256" key="10">
    <source>
        <dbReference type="ARBA" id="ARBA00023014"/>
    </source>
</evidence>
<comment type="caution">
    <text evidence="14">The sequence shown here is derived from an EMBL/GenBank/DDBJ whole genome shotgun (WGS) entry which is preliminary data.</text>
</comment>
<dbReference type="HOGENOM" id="CLU_089926_0_0_6"/>
<dbReference type="CDD" id="cd01335">
    <property type="entry name" value="Radical_SAM"/>
    <property type="match status" value="1"/>
</dbReference>
<accession>E8LJ53</accession>
<dbReference type="InterPro" id="IPR034457">
    <property type="entry name" value="Organic_radical-activating"/>
</dbReference>
<keyword evidence="9" id="KW-0408">Iron</keyword>
<keyword evidence="15" id="KW-1185">Reference proteome</keyword>
<evidence type="ECO:0000259" key="13">
    <source>
        <dbReference type="PROSITE" id="PS51918"/>
    </source>
</evidence>
<sequence length="173" mass="19310">MDLRVLDDTYIRIAGVVPESIVDGPGIRYTIFTQGCPFHCHGCHNPQAQPLNGGMEVKLRVLYDEIKANPLITGVTYSGGEPFIQTRPLITLSKILKEEGYSLWSYSGYTFDKLSDDFMRHELLDLLDVVVDGPFVQSLKSLDLDFRGSSNQRIIDVQKSLSLGKVVLAEGFK</sequence>
<dbReference type="eggNOG" id="COG0602">
    <property type="taxonomic scope" value="Bacteria"/>
</dbReference>
<evidence type="ECO:0000256" key="3">
    <source>
        <dbReference type="ARBA" id="ARBA00009777"/>
    </source>
</evidence>
<keyword evidence="7" id="KW-0479">Metal-binding</keyword>
<dbReference type="PROSITE" id="PS51918">
    <property type="entry name" value="RADICAL_SAM"/>
    <property type="match status" value="1"/>
</dbReference>
<dbReference type="InterPro" id="IPR013785">
    <property type="entry name" value="Aldolase_TIM"/>
</dbReference>
<evidence type="ECO:0000256" key="4">
    <source>
        <dbReference type="ARBA" id="ARBA00014281"/>
    </source>
</evidence>
<keyword evidence="8 12" id="KW-0560">Oxidoreductase</keyword>
<comment type="cofactor">
    <cofactor evidence="1">
        <name>[4Fe-4S] cluster</name>
        <dbReference type="ChEBI" id="CHEBI:49883"/>
    </cofactor>
</comment>
<dbReference type="InterPro" id="IPR001989">
    <property type="entry name" value="Radical_activat_CS"/>
</dbReference>
<reference evidence="14 15" key="1">
    <citation type="submission" date="2011-01" db="EMBL/GenBank/DDBJ databases">
        <authorList>
            <person name="Weinstock G."/>
            <person name="Sodergren E."/>
            <person name="Clifton S."/>
            <person name="Fulton L."/>
            <person name="Fulton B."/>
            <person name="Courtney L."/>
            <person name="Fronick C."/>
            <person name="Harrison M."/>
            <person name="Strong C."/>
            <person name="Farmer C."/>
            <person name="Delahaunty K."/>
            <person name="Markovic C."/>
            <person name="Hall O."/>
            <person name="Minx P."/>
            <person name="Tomlinson C."/>
            <person name="Mitreva M."/>
            <person name="Hou S."/>
            <person name="Chen J."/>
            <person name="Wollam A."/>
            <person name="Pepin K.H."/>
            <person name="Johnson M."/>
            <person name="Bhonagiri V."/>
            <person name="Zhang X."/>
            <person name="Suruliraj S."/>
            <person name="Warren W."/>
            <person name="Chinwalla A."/>
            <person name="Mardis E.R."/>
            <person name="Wilson R.K."/>
        </authorList>
    </citation>
    <scope>NUCLEOTIDE SEQUENCE [LARGE SCALE GENOMIC DNA]</scope>
    <source>
        <strain evidence="15">DSM 22608 / JCM 16073 / KCTC 15190 / YIT 12066</strain>
    </source>
</reference>
<dbReference type="SUPFAM" id="SSF102114">
    <property type="entry name" value="Radical SAM enzymes"/>
    <property type="match status" value="1"/>
</dbReference>
<dbReference type="STRING" id="762983.HMPREF9444_00727"/>